<feature type="region of interest" description="Disordered" evidence="1">
    <location>
        <begin position="210"/>
        <end position="274"/>
    </location>
</feature>
<gene>
    <name evidence="2" type="ORF">GDO86_003304</name>
</gene>
<dbReference type="OrthoDB" id="9948606at2759"/>
<evidence type="ECO:0000313" key="2">
    <source>
        <dbReference type="EMBL" id="KAG8450971.1"/>
    </source>
</evidence>
<dbReference type="Proteomes" id="UP000812440">
    <property type="component" value="Chromosome 2"/>
</dbReference>
<feature type="region of interest" description="Disordered" evidence="1">
    <location>
        <begin position="43"/>
        <end position="72"/>
    </location>
</feature>
<dbReference type="EMBL" id="JAACNH010000002">
    <property type="protein sequence ID" value="KAG8450971.1"/>
    <property type="molecule type" value="Genomic_DNA"/>
</dbReference>
<evidence type="ECO:0000313" key="3">
    <source>
        <dbReference type="Proteomes" id="UP000812440"/>
    </source>
</evidence>
<dbReference type="InterPro" id="IPR017404">
    <property type="entry name" value="Ladinin_1"/>
</dbReference>
<proteinExistence type="predicted"/>
<feature type="compositionally biased region" description="Basic and acidic residues" evidence="1">
    <location>
        <begin position="218"/>
        <end position="243"/>
    </location>
</feature>
<comment type="caution">
    <text evidence="2">The sequence shown here is derived from an EMBL/GenBank/DDBJ whole genome shotgun (WGS) entry which is preliminary data.</text>
</comment>
<dbReference type="Pfam" id="PF02029">
    <property type="entry name" value="Caldesmon"/>
    <property type="match status" value="1"/>
</dbReference>
<accession>A0A8T2K8R2</accession>
<evidence type="ECO:0008006" key="4">
    <source>
        <dbReference type="Google" id="ProtNLM"/>
    </source>
</evidence>
<feature type="compositionally biased region" description="Basic and acidic residues" evidence="1">
    <location>
        <begin position="107"/>
        <end position="117"/>
    </location>
</feature>
<dbReference type="GO" id="GO:0005198">
    <property type="term" value="F:structural molecule activity"/>
    <property type="evidence" value="ECO:0007669"/>
    <property type="project" value="InterPro"/>
</dbReference>
<reference evidence="2" key="1">
    <citation type="thesis" date="2020" institute="ProQuest LLC" country="789 East Eisenhower Parkway, Ann Arbor, MI, USA">
        <title>Comparative Genomics and Chromosome Evolution.</title>
        <authorList>
            <person name="Mudd A.B."/>
        </authorList>
    </citation>
    <scope>NUCLEOTIDE SEQUENCE</scope>
    <source>
        <strain evidence="2">Female2</strain>
        <tissue evidence="2">Blood</tissue>
    </source>
</reference>
<evidence type="ECO:0000256" key="1">
    <source>
        <dbReference type="SAM" id="MobiDB-lite"/>
    </source>
</evidence>
<sequence length="511" mass="58225">MSISRGNWSALSRLARQWSEDDEEEQIRERRRRNRILSNPGEKVIEVLSEESDTTCPTPVQSSNNNEDNEDIKTRQTKVNKLQELHTFNALETESESQRARTQKKIHQVENKSHCTDPPKNINVSKGEKVENERKHKKEILQDETQTEQSLLPEKQSKERSKLDKSLDSSQYPRRQNHKDQEPEIPVQDNCVPVNQRKYIPETPSRIRINCTANFPKGSRETWKIQEDKKNKEQRMEKSEGTKKSAISPDESRMGSEVAAITSLPSDAAPRNSFDTNKKIEKTDKFRSQVFVRSTNVSQQQGADGKEISQSIETTLPIQNKTEDNSATVIKTTKRSVVRIPSLSNRHQSIKEDEISTSPPSVSILTRLSPRTSSFRAISQCKGKEDGGEFTRSSHLRFSLRSRKIDDRMEKYTSAVQRSGSVRASTNPSRCVIGASDGVASKRCIFEKDDKTSNNIRKDITLPVTVSARINQWANKTQEDSAGVRTKEIRISDVSSKRKLWQQRSQSSQDT</sequence>
<dbReference type="AlphaFoldDB" id="A0A8T2K8R2"/>
<organism evidence="2 3">
    <name type="scientific">Hymenochirus boettgeri</name>
    <name type="common">Congo dwarf clawed frog</name>
    <dbReference type="NCBI Taxonomy" id="247094"/>
    <lineage>
        <taxon>Eukaryota</taxon>
        <taxon>Metazoa</taxon>
        <taxon>Chordata</taxon>
        <taxon>Craniata</taxon>
        <taxon>Vertebrata</taxon>
        <taxon>Euteleostomi</taxon>
        <taxon>Amphibia</taxon>
        <taxon>Batrachia</taxon>
        <taxon>Anura</taxon>
        <taxon>Pipoidea</taxon>
        <taxon>Pipidae</taxon>
        <taxon>Pipinae</taxon>
        <taxon>Hymenochirus</taxon>
    </lineage>
</organism>
<dbReference type="PANTHER" id="PTHR12392">
    <property type="entry name" value="LADININ 1"/>
    <property type="match status" value="1"/>
</dbReference>
<keyword evidence="3" id="KW-1185">Reference proteome</keyword>
<feature type="compositionally biased region" description="Polar residues" evidence="1">
    <location>
        <begin position="54"/>
        <end position="66"/>
    </location>
</feature>
<feature type="compositionally biased region" description="Basic and acidic residues" evidence="1">
    <location>
        <begin position="155"/>
        <end position="167"/>
    </location>
</feature>
<feature type="region of interest" description="Disordered" evidence="1">
    <location>
        <begin position="1"/>
        <end position="28"/>
    </location>
</feature>
<dbReference type="PANTHER" id="PTHR12392:SF0">
    <property type="entry name" value="LADININ-1"/>
    <property type="match status" value="1"/>
</dbReference>
<dbReference type="InterPro" id="IPR006018">
    <property type="entry name" value="Caldesmon_LSP"/>
</dbReference>
<name>A0A8T2K8R2_9PIPI</name>
<feature type="compositionally biased region" description="Polar residues" evidence="1">
    <location>
        <begin position="1"/>
        <end position="10"/>
    </location>
</feature>
<feature type="region of interest" description="Disordered" evidence="1">
    <location>
        <begin position="90"/>
        <end position="192"/>
    </location>
</feature>
<protein>
    <recommendedName>
        <fullName evidence="4">Ladinin-1</fullName>
    </recommendedName>
</protein>